<evidence type="ECO:0000313" key="6">
    <source>
        <dbReference type="EMBL" id="CAG2065748.1"/>
    </source>
</evidence>
<keyword evidence="2 5" id="KW-0812">Transmembrane</keyword>
<evidence type="ECO:0000313" key="7">
    <source>
        <dbReference type="Proteomes" id="UP001153148"/>
    </source>
</evidence>
<keyword evidence="4 5" id="KW-0472">Membrane</keyword>
<dbReference type="InterPro" id="IPR023271">
    <property type="entry name" value="Aquaporin-like"/>
</dbReference>
<evidence type="ECO:0008006" key="8">
    <source>
        <dbReference type="Google" id="ProtNLM"/>
    </source>
</evidence>
<dbReference type="EMBL" id="CAJPIN010046467">
    <property type="protein sequence ID" value="CAG2065748.1"/>
    <property type="molecule type" value="Genomic_DNA"/>
</dbReference>
<comment type="subcellular location">
    <subcellularLocation>
        <location evidence="1">Membrane</location>
        <topology evidence="1">Multi-pass membrane protein</topology>
    </subcellularLocation>
</comment>
<dbReference type="Pfam" id="PF00230">
    <property type="entry name" value="MIP"/>
    <property type="match status" value="1"/>
</dbReference>
<feature type="transmembrane region" description="Helical" evidence="5">
    <location>
        <begin position="48"/>
        <end position="68"/>
    </location>
</feature>
<gene>
    <name evidence="6" type="ORF">TPAB3V08_LOCUS12691</name>
</gene>
<reference evidence="6" key="1">
    <citation type="submission" date="2021-03" db="EMBL/GenBank/DDBJ databases">
        <authorList>
            <person name="Tran Van P."/>
        </authorList>
    </citation>
    <scope>NUCLEOTIDE SEQUENCE</scope>
</reference>
<accession>A0ABN7PD74</accession>
<dbReference type="SUPFAM" id="SSF81338">
    <property type="entry name" value="Aquaporin-like"/>
    <property type="match status" value="1"/>
</dbReference>
<feature type="non-terminal residue" evidence="6">
    <location>
        <position position="1"/>
    </location>
</feature>
<organism evidence="6 7">
    <name type="scientific">Timema podura</name>
    <name type="common">Walking stick</name>
    <dbReference type="NCBI Taxonomy" id="61482"/>
    <lineage>
        <taxon>Eukaryota</taxon>
        <taxon>Metazoa</taxon>
        <taxon>Ecdysozoa</taxon>
        <taxon>Arthropoda</taxon>
        <taxon>Hexapoda</taxon>
        <taxon>Insecta</taxon>
        <taxon>Pterygota</taxon>
        <taxon>Neoptera</taxon>
        <taxon>Polyneoptera</taxon>
        <taxon>Phasmatodea</taxon>
        <taxon>Timematodea</taxon>
        <taxon>Timematoidea</taxon>
        <taxon>Timematidae</taxon>
        <taxon>Timema</taxon>
    </lineage>
</organism>
<name>A0ABN7PD74_TIMPD</name>
<dbReference type="InterPro" id="IPR000425">
    <property type="entry name" value="MIP"/>
</dbReference>
<sequence length="89" mass="9596">VTAPTSQGILGVTAATTLYGWEQFGVELLLTFIVVLTYLVCMDSYRQWLGSSALLIGAAYLSCTLVMAPSLNPAKALGPAFVMNKWENH</sequence>
<feature type="transmembrane region" description="Helical" evidence="5">
    <location>
        <begin position="24"/>
        <end position="41"/>
    </location>
</feature>
<feature type="non-terminal residue" evidence="6">
    <location>
        <position position="89"/>
    </location>
</feature>
<dbReference type="Gene3D" id="1.20.1080.10">
    <property type="entry name" value="Glycerol uptake facilitator protein"/>
    <property type="match status" value="1"/>
</dbReference>
<evidence type="ECO:0000256" key="3">
    <source>
        <dbReference type="ARBA" id="ARBA00022989"/>
    </source>
</evidence>
<dbReference type="Proteomes" id="UP001153148">
    <property type="component" value="Unassembled WGS sequence"/>
</dbReference>
<keyword evidence="3 5" id="KW-1133">Transmembrane helix</keyword>
<dbReference type="PANTHER" id="PTHR19139">
    <property type="entry name" value="AQUAPORIN TRANSPORTER"/>
    <property type="match status" value="1"/>
</dbReference>
<comment type="caution">
    <text evidence="6">The sequence shown here is derived from an EMBL/GenBank/DDBJ whole genome shotgun (WGS) entry which is preliminary data.</text>
</comment>
<proteinExistence type="predicted"/>
<keyword evidence="7" id="KW-1185">Reference proteome</keyword>
<dbReference type="PANTHER" id="PTHR19139:SF268">
    <property type="entry name" value="NEUROGENIC PROTEIN BIG BRAIN"/>
    <property type="match status" value="1"/>
</dbReference>
<protein>
    <recommendedName>
        <fullName evidence="8">Aquaporin</fullName>
    </recommendedName>
</protein>
<evidence type="ECO:0000256" key="4">
    <source>
        <dbReference type="ARBA" id="ARBA00023136"/>
    </source>
</evidence>
<evidence type="ECO:0000256" key="5">
    <source>
        <dbReference type="SAM" id="Phobius"/>
    </source>
</evidence>
<evidence type="ECO:0000256" key="2">
    <source>
        <dbReference type="ARBA" id="ARBA00022692"/>
    </source>
</evidence>
<evidence type="ECO:0000256" key="1">
    <source>
        <dbReference type="ARBA" id="ARBA00004141"/>
    </source>
</evidence>
<dbReference type="InterPro" id="IPR034294">
    <property type="entry name" value="Aquaporin_transptr"/>
</dbReference>